<reference evidence="2" key="2">
    <citation type="submission" date="2020-05" db="UniProtKB">
        <authorList>
            <consortium name="EnsemblMetazoa"/>
        </authorList>
    </citation>
    <scope>IDENTIFICATION</scope>
    <source>
        <strain evidence="2">maculatus3</strain>
    </source>
</reference>
<feature type="compositionally biased region" description="Polar residues" evidence="1">
    <location>
        <begin position="13"/>
        <end position="29"/>
    </location>
</feature>
<keyword evidence="3" id="KW-1185">Reference proteome</keyword>
<accession>A0A182ST11</accession>
<evidence type="ECO:0000256" key="1">
    <source>
        <dbReference type="SAM" id="MobiDB-lite"/>
    </source>
</evidence>
<reference evidence="3" key="1">
    <citation type="submission" date="2013-09" db="EMBL/GenBank/DDBJ databases">
        <title>The Genome Sequence of Anopheles maculatus species B.</title>
        <authorList>
            <consortium name="The Broad Institute Genomics Platform"/>
            <person name="Neafsey D.E."/>
            <person name="Besansky N."/>
            <person name="Howell P."/>
            <person name="Walton C."/>
            <person name="Young S.K."/>
            <person name="Zeng Q."/>
            <person name="Gargeya S."/>
            <person name="Fitzgerald M."/>
            <person name="Haas B."/>
            <person name="Abouelleil A."/>
            <person name="Allen A.W."/>
            <person name="Alvarado L."/>
            <person name="Arachchi H.M."/>
            <person name="Berlin A.M."/>
            <person name="Chapman S.B."/>
            <person name="Gainer-Dewar J."/>
            <person name="Goldberg J."/>
            <person name="Griggs A."/>
            <person name="Gujja S."/>
            <person name="Hansen M."/>
            <person name="Howarth C."/>
            <person name="Imamovic A."/>
            <person name="Ireland A."/>
            <person name="Larimer J."/>
            <person name="McCowan C."/>
            <person name="Murphy C."/>
            <person name="Pearson M."/>
            <person name="Poon T.W."/>
            <person name="Priest M."/>
            <person name="Roberts A."/>
            <person name="Saif S."/>
            <person name="Shea T."/>
            <person name="Sisk P."/>
            <person name="Sykes S."/>
            <person name="Wortman J."/>
            <person name="Nusbaum C."/>
            <person name="Birren B."/>
        </authorList>
    </citation>
    <scope>NUCLEOTIDE SEQUENCE [LARGE SCALE GENOMIC DNA]</scope>
    <source>
        <strain evidence="3">maculatus3</strain>
    </source>
</reference>
<organism evidence="2 3">
    <name type="scientific">Anopheles maculatus</name>
    <dbReference type="NCBI Taxonomy" id="74869"/>
    <lineage>
        <taxon>Eukaryota</taxon>
        <taxon>Metazoa</taxon>
        <taxon>Ecdysozoa</taxon>
        <taxon>Arthropoda</taxon>
        <taxon>Hexapoda</taxon>
        <taxon>Insecta</taxon>
        <taxon>Pterygota</taxon>
        <taxon>Neoptera</taxon>
        <taxon>Endopterygota</taxon>
        <taxon>Diptera</taxon>
        <taxon>Nematocera</taxon>
        <taxon>Culicoidea</taxon>
        <taxon>Culicidae</taxon>
        <taxon>Anophelinae</taxon>
        <taxon>Anopheles</taxon>
        <taxon>Anopheles maculatus group</taxon>
    </lineage>
</organism>
<dbReference type="EnsemblMetazoa" id="AMAM012817-RA">
    <property type="protein sequence ID" value="AMAM012817-PA"/>
    <property type="gene ID" value="AMAM012817"/>
</dbReference>
<feature type="region of interest" description="Disordered" evidence="1">
    <location>
        <begin position="1"/>
        <end position="46"/>
    </location>
</feature>
<protein>
    <submittedName>
        <fullName evidence="2">Uncharacterized protein</fullName>
    </submittedName>
</protein>
<feature type="region of interest" description="Disordered" evidence="1">
    <location>
        <begin position="190"/>
        <end position="212"/>
    </location>
</feature>
<feature type="compositionally biased region" description="Low complexity" evidence="1">
    <location>
        <begin position="192"/>
        <end position="212"/>
    </location>
</feature>
<sequence length="212" mass="22203">MKYAYRRGCFATDSPSIPSTNGDTVAAQQQPPPLANLSYPTSSVPALSTSANPYSKASTVPPPSTLASDFYQVYGSSIAPPGNSTVPPTATSYPMSTTIDFLQSQQQQPMQQQPWGSQPPIQMYSTYPQVQPIPEPSPSSQPAAAGGTVPVASSLFQSNAVTTPISLPGMPPITVSATIQPEALRGLQFTNAPIAPAGQQQPPLMTMPPTLQ</sequence>
<evidence type="ECO:0000313" key="3">
    <source>
        <dbReference type="Proteomes" id="UP000075901"/>
    </source>
</evidence>
<dbReference type="VEuPathDB" id="VectorBase:AMAM012817"/>
<name>A0A182ST11_9DIPT</name>
<proteinExistence type="predicted"/>
<dbReference type="AlphaFoldDB" id="A0A182ST11"/>
<evidence type="ECO:0000313" key="2">
    <source>
        <dbReference type="EnsemblMetazoa" id="AMAM012817-PA"/>
    </source>
</evidence>
<feature type="region of interest" description="Disordered" evidence="1">
    <location>
        <begin position="128"/>
        <end position="147"/>
    </location>
</feature>
<dbReference type="Proteomes" id="UP000075901">
    <property type="component" value="Unassembled WGS sequence"/>
</dbReference>